<evidence type="ECO:0000313" key="9">
    <source>
        <dbReference type="Ensembl" id="ENSCINP00000022448.2"/>
    </source>
</evidence>
<dbReference type="Ensembl" id="ENSCINT00000022694.2">
    <property type="protein sequence ID" value="ENSCINP00000022448.2"/>
    <property type="gene ID" value="ENSCING00000011847.2"/>
</dbReference>
<dbReference type="Pfam" id="PF07086">
    <property type="entry name" value="Jagunal"/>
    <property type="match status" value="1"/>
</dbReference>
<evidence type="ECO:0000256" key="3">
    <source>
        <dbReference type="ARBA" id="ARBA00022692"/>
    </source>
</evidence>
<accession>A0A1W2WEB5</accession>
<evidence type="ECO:0000256" key="4">
    <source>
        <dbReference type="ARBA" id="ARBA00022824"/>
    </source>
</evidence>
<dbReference type="GeneID" id="100186310"/>
<dbReference type="GeneTree" id="ENSGT00390000005596"/>
<dbReference type="InterPro" id="IPR009787">
    <property type="entry name" value="Jagunal"/>
</dbReference>
<dbReference type="EMBL" id="EAAA01002509">
    <property type="status" value="NOT_ANNOTATED_CDS"/>
    <property type="molecule type" value="Genomic_DNA"/>
</dbReference>
<keyword evidence="6 8" id="KW-0472">Membrane</keyword>
<dbReference type="GO" id="GO:0007029">
    <property type="term" value="P:endoplasmic reticulum organization"/>
    <property type="evidence" value="ECO:0000318"/>
    <property type="project" value="GO_Central"/>
</dbReference>
<dbReference type="PANTHER" id="PTHR20955">
    <property type="entry name" value="PROTEIN JAGUNAL HOMOLOG 1"/>
    <property type="match status" value="1"/>
</dbReference>
<dbReference type="InParanoid" id="F6ZL23"/>
<reference evidence="9" key="3">
    <citation type="submission" date="2025-08" db="UniProtKB">
        <authorList>
            <consortium name="Ensembl"/>
        </authorList>
    </citation>
    <scope>IDENTIFICATION</scope>
</reference>
<dbReference type="GO" id="GO:0016192">
    <property type="term" value="P:vesicle-mediated transport"/>
    <property type="evidence" value="ECO:0000318"/>
    <property type="project" value="GO_Central"/>
</dbReference>
<feature type="transmembrane region" description="Helical" evidence="8">
    <location>
        <begin position="103"/>
        <end position="122"/>
    </location>
</feature>
<keyword evidence="4" id="KW-0256">Endoplasmic reticulum</keyword>
<evidence type="ECO:0000256" key="7">
    <source>
        <dbReference type="ARBA" id="ARBA00039548"/>
    </source>
</evidence>
<dbReference type="OMA" id="PHYQMSA"/>
<dbReference type="KEGG" id="cin:100186310"/>
<reference evidence="9" key="4">
    <citation type="submission" date="2025-09" db="UniProtKB">
        <authorList>
            <consortium name="Ensembl"/>
        </authorList>
    </citation>
    <scope>IDENTIFICATION</scope>
</reference>
<keyword evidence="10" id="KW-1185">Reference proteome</keyword>
<evidence type="ECO:0000256" key="1">
    <source>
        <dbReference type="ARBA" id="ARBA00004477"/>
    </source>
</evidence>
<reference evidence="9" key="2">
    <citation type="journal article" date="2008" name="Genome Biol.">
        <title>Improved genome assembly and evidence-based global gene model set for the chordate Ciona intestinalis: new insight into intron and operon populations.</title>
        <authorList>
            <person name="Satou Y."/>
            <person name="Mineta K."/>
            <person name="Ogasawara M."/>
            <person name="Sasakura Y."/>
            <person name="Shoguchi E."/>
            <person name="Ueno K."/>
            <person name="Yamada L."/>
            <person name="Matsumoto J."/>
            <person name="Wasserscheid J."/>
            <person name="Dewar K."/>
            <person name="Wiley G.B."/>
            <person name="Macmil S.L."/>
            <person name="Roe B.A."/>
            <person name="Zeller R.W."/>
            <person name="Hastings K.E."/>
            <person name="Lemaire P."/>
            <person name="Lindquist E."/>
            <person name="Endo T."/>
            <person name="Hotta K."/>
            <person name="Inaba K."/>
        </authorList>
    </citation>
    <scope>NUCLEOTIDE SEQUENCE [LARGE SCALE GENOMIC DNA]</scope>
    <source>
        <strain evidence="9">wild type</strain>
    </source>
</reference>
<keyword evidence="3 8" id="KW-0812">Transmembrane</keyword>
<reference evidence="10" key="1">
    <citation type="journal article" date="2002" name="Science">
        <title>The draft genome of Ciona intestinalis: insights into chordate and vertebrate origins.</title>
        <authorList>
            <person name="Dehal P."/>
            <person name="Satou Y."/>
            <person name="Campbell R.K."/>
            <person name="Chapman J."/>
            <person name="Degnan B."/>
            <person name="De Tomaso A."/>
            <person name="Davidson B."/>
            <person name="Di Gregorio A."/>
            <person name="Gelpke M."/>
            <person name="Goodstein D.M."/>
            <person name="Harafuji N."/>
            <person name="Hastings K.E."/>
            <person name="Ho I."/>
            <person name="Hotta K."/>
            <person name="Huang W."/>
            <person name="Kawashima T."/>
            <person name="Lemaire P."/>
            <person name="Martinez D."/>
            <person name="Meinertzhagen I.A."/>
            <person name="Necula S."/>
            <person name="Nonaka M."/>
            <person name="Putnam N."/>
            <person name="Rash S."/>
            <person name="Saiga H."/>
            <person name="Satake M."/>
            <person name="Terry A."/>
            <person name="Yamada L."/>
            <person name="Wang H.G."/>
            <person name="Awazu S."/>
            <person name="Azumi K."/>
            <person name="Boore J."/>
            <person name="Branno M."/>
            <person name="Chin-Bow S."/>
            <person name="DeSantis R."/>
            <person name="Doyle S."/>
            <person name="Francino P."/>
            <person name="Keys D.N."/>
            <person name="Haga S."/>
            <person name="Hayashi H."/>
            <person name="Hino K."/>
            <person name="Imai K.S."/>
            <person name="Inaba K."/>
            <person name="Kano S."/>
            <person name="Kobayashi K."/>
            <person name="Kobayashi M."/>
            <person name="Lee B.I."/>
            <person name="Makabe K.W."/>
            <person name="Manohar C."/>
            <person name="Matassi G."/>
            <person name="Medina M."/>
            <person name="Mochizuki Y."/>
            <person name="Mount S."/>
            <person name="Morishita T."/>
            <person name="Miura S."/>
            <person name="Nakayama A."/>
            <person name="Nishizaka S."/>
            <person name="Nomoto H."/>
            <person name="Ohta F."/>
            <person name="Oishi K."/>
            <person name="Rigoutsos I."/>
            <person name="Sano M."/>
            <person name="Sasaki A."/>
            <person name="Sasakura Y."/>
            <person name="Shoguchi E."/>
            <person name="Shin-i T."/>
            <person name="Spagnuolo A."/>
            <person name="Stainier D."/>
            <person name="Suzuki M.M."/>
            <person name="Tassy O."/>
            <person name="Takatori N."/>
            <person name="Tokuoka M."/>
            <person name="Yagi K."/>
            <person name="Yoshizaki F."/>
            <person name="Wada S."/>
            <person name="Zhang C."/>
            <person name="Hyatt P.D."/>
            <person name="Larimer F."/>
            <person name="Detter C."/>
            <person name="Doggett N."/>
            <person name="Glavina T."/>
            <person name="Hawkins T."/>
            <person name="Richardson P."/>
            <person name="Lucas S."/>
            <person name="Kohara Y."/>
            <person name="Levine M."/>
            <person name="Satoh N."/>
            <person name="Rokhsar D.S."/>
        </authorList>
    </citation>
    <scope>NUCLEOTIDE SEQUENCE [LARGE SCALE GENOMIC DNA]</scope>
</reference>
<feature type="transmembrane region" description="Helical" evidence="8">
    <location>
        <begin position="142"/>
        <end position="163"/>
    </location>
</feature>
<dbReference type="GO" id="GO:0005789">
    <property type="term" value="C:endoplasmic reticulum membrane"/>
    <property type="evidence" value="ECO:0000318"/>
    <property type="project" value="GO_Central"/>
</dbReference>
<protein>
    <recommendedName>
        <fullName evidence="7">Protein jagunal homolog 1</fullName>
    </recommendedName>
</protein>
<evidence type="ECO:0000256" key="8">
    <source>
        <dbReference type="SAM" id="Phobius"/>
    </source>
</evidence>
<evidence type="ECO:0000256" key="5">
    <source>
        <dbReference type="ARBA" id="ARBA00022989"/>
    </source>
</evidence>
<dbReference type="RefSeq" id="XP_002127629.1">
    <property type="nucleotide sequence ID" value="XM_002127593.5"/>
</dbReference>
<keyword evidence="5 8" id="KW-1133">Transmembrane helix</keyword>
<name>F6ZL23_CIOIN</name>
<dbReference type="FunCoup" id="F6ZL23">
    <property type="interactions" value="459"/>
</dbReference>
<evidence type="ECO:0000256" key="6">
    <source>
        <dbReference type="ARBA" id="ARBA00023136"/>
    </source>
</evidence>
<proteinExistence type="inferred from homology"/>
<feature type="transmembrane region" description="Helical" evidence="8">
    <location>
        <begin position="75"/>
        <end position="91"/>
    </location>
</feature>
<sequence>MSSYSGKTVAGSDGSDHSFREKVASQYKTSASLKSTIKTLFLLSFLPMLVVLIHIMQEDLEIRFLNVDLPQVEVWQYVYMLAPFITFIGYSSLHKNKATQMSIYIYFSLATLVPALLYKAWLNFTNPSQTTLFKMPLSVLNYIFVVLTILMHAYSLFCASKLVKAWKQKGYKSK</sequence>
<dbReference type="PANTHER" id="PTHR20955:SF1">
    <property type="entry name" value="PROTEIN JAGUNAL HOMOLOG 1"/>
    <property type="match status" value="1"/>
</dbReference>
<dbReference type="HOGENOM" id="CLU_121621_0_0_1"/>
<gene>
    <name evidence="9" type="primary">LOC100186310</name>
</gene>
<dbReference type="Proteomes" id="UP000008144">
    <property type="component" value="Chromosome 7"/>
</dbReference>
<organism evidence="9 10">
    <name type="scientific">Ciona intestinalis</name>
    <name type="common">Transparent sea squirt</name>
    <name type="synonym">Ascidia intestinalis</name>
    <dbReference type="NCBI Taxonomy" id="7719"/>
    <lineage>
        <taxon>Eukaryota</taxon>
        <taxon>Metazoa</taxon>
        <taxon>Chordata</taxon>
        <taxon>Tunicata</taxon>
        <taxon>Ascidiacea</taxon>
        <taxon>Phlebobranchia</taxon>
        <taxon>Cionidae</taxon>
        <taxon>Ciona</taxon>
    </lineage>
</organism>
<evidence type="ECO:0000256" key="2">
    <source>
        <dbReference type="ARBA" id="ARBA00008462"/>
    </source>
</evidence>
<feature type="transmembrane region" description="Helical" evidence="8">
    <location>
        <begin position="37"/>
        <end position="55"/>
    </location>
</feature>
<evidence type="ECO:0000313" key="10">
    <source>
        <dbReference type="Proteomes" id="UP000008144"/>
    </source>
</evidence>
<dbReference type="AlphaFoldDB" id="F6ZL23"/>
<comment type="similarity">
    <text evidence="2">Belongs to the jagunal family.</text>
</comment>
<accession>F6ZL23</accession>
<dbReference type="OrthoDB" id="8914197at2759"/>
<comment type="subcellular location">
    <subcellularLocation>
        <location evidence="1">Endoplasmic reticulum membrane</location>
        <topology evidence="1">Multi-pass membrane protein</topology>
    </subcellularLocation>
</comment>